<dbReference type="PIRSF" id="PIRSF005572">
    <property type="entry name" value="NifS"/>
    <property type="match status" value="1"/>
</dbReference>
<evidence type="ECO:0000256" key="6">
    <source>
        <dbReference type="ARBA" id="ARBA00023014"/>
    </source>
</evidence>
<evidence type="ECO:0000256" key="1">
    <source>
        <dbReference type="ARBA" id="ARBA00001933"/>
    </source>
</evidence>
<dbReference type="AlphaFoldDB" id="A0A0U9HA74"/>
<dbReference type="GO" id="GO:0031071">
    <property type="term" value="F:cysteine desulfurase activity"/>
    <property type="evidence" value="ECO:0007669"/>
    <property type="project" value="UniProtKB-ARBA"/>
</dbReference>
<comment type="cofactor">
    <cofactor evidence="1">
        <name>pyridoxal 5'-phosphate</name>
        <dbReference type="ChEBI" id="CHEBI:597326"/>
    </cofactor>
</comment>
<dbReference type="GO" id="GO:0046872">
    <property type="term" value="F:metal ion binding"/>
    <property type="evidence" value="ECO:0007669"/>
    <property type="project" value="UniProtKB-KW"/>
</dbReference>
<proteinExistence type="inferred from homology"/>
<comment type="caution">
    <text evidence="8">The sequence shown here is derived from an EMBL/GenBank/DDBJ whole genome shotgun (WGS) entry which is preliminary data.</text>
</comment>
<evidence type="ECO:0000256" key="5">
    <source>
        <dbReference type="ARBA" id="ARBA00023004"/>
    </source>
</evidence>
<dbReference type="InterPro" id="IPR015422">
    <property type="entry name" value="PyrdxlP-dep_Trfase_small"/>
</dbReference>
<dbReference type="SUPFAM" id="SSF53383">
    <property type="entry name" value="PLP-dependent transferases"/>
    <property type="match status" value="1"/>
</dbReference>
<comment type="similarity">
    <text evidence="2">Belongs to the class-V pyridoxal-phosphate-dependent aminotransferase family. NifS/IscS subfamily.</text>
</comment>
<dbReference type="Gene3D" id="1.10.260.50">
    <property type="match status" value="1"/>
</dbReference>
<protein>
    <submittedName>
        <fullName evidence="8">Cysteine desulfurase</fullName>
    </submittedName>
</protein>
<dbReference type="RefSeq" id="WP_058951055.1">
    <property type="nucleotide sequence ID" value="NZ_BBXV01000045.1"/>
</dbReference>
<evidence type="ECO:0000256" key="2">
    <source>
        <dbReference type="ARBA" id="ARBA00006490"/>
    </source>
</evidence>
<dbReference type="InterPro" id="IPR000192">
    <property type="entry name" value="Aminotrans_V_dom"/>
</dbReference>
<keyword evidence="4" id="KW-0663">Pyridoxal phosphate</keyword>
<gene>
    <name evidence="8" type="ORF">OPHB3_3375</name>
</gene>
<name>A0A0U9HA74_9BACI</name>
<dbReference type="EMBL" id="BBXV01000045">
    <property type="protein sequence ID" value="GAQ19407.1"/>
    <property type="molecule type" value="Genomic_DNA"/>
</dbReference>
<dbReference type="Pfam" id="PF00266">
    <property type="entry name" value="Aminotran_5"/>
    <property type="match status" value="1"/>
</dbReference>
<dbReference type="Gene3D" id="3.40.640.10">
    <property type="entry name" value="Type I PLP-dependent aspartate aminotransferase-like (Major domain)"/>
    <property type="match status" value="1"/>
</dbReference>
<evidence type="ECO:0000313" key="8">
    <source>
        <dbReference type="EMBL" id="GAQ19407.1"/>
    </source>
</evidence>
<dbReference type="OrthoDB" id="9808002at2"/>
<dbReference type="InterPro" id="IPR016454">
    <property type="entry name" value="Cysteine_dSase"/>
</dbReference>
<keyword evidence="3" id="KW-0479">Metal-binding</keyword>
<evidence type="ECO:0000259" key="7">
    <source>
        <dbReference type="Pfam" id="PF00266"/>
    </source>
</evidence>
<dbReference type="GO" id="GO:0051536">
    <property type="term" value="F:iron-sulfur cluster binding"/>
    <property type="evidence" value="ECO:0007669"/>
    <property type="project" value="UniProtKB-KW"/>
</dbReference>
<dbReference type="Gene3D" id="3.90.1150.10">
    <property type="entry name" value="Aspartate Aminotransferase, domain 1"/>
    <property type="match status" value="1"/>
</dbReference>
<sequence>MIYLDNSATTKPDPGVLTSFEQISSHYFANPSSIHPFGGEAEKLLNMAKKQAAELLRVKQEEVVFTSGGTEGNNMAIKGIALQHQQRGKHIITTEIEHPSVFEACKSLESLGFDVTYLPVDQSGVVSALDVKAAIRKDTILISVMHVNNELGSIQPIKEIADLVATYPKIFFHVDDVQGLGKVPLTLSHPGINLCTMSGHKINGLKGTGILYVDNRTTLFPLFHGGEQERNLRSGTENVAGTVSMVKALRLIKEKEATRLANLYRVRDFLLHSLKEIPEVVINTPDNAAPHIVNFSVPGTKPEVMIHILAEKDIYISTKSACSSKQSDESKILVACGFPRDRAISALRVSLSYETTKEEIQQFIEVLKQAIHQFKKVME</sequence>
<feature type="domain" description="Aminotransferase class V" evidence="7">
    <location>
        <begin position="2"/>
        <end position="363"/>
    </location>
</feature>
<evidence type="ECO:0000313" key="9">
    <source>
        <dbReference type="Proteomes" id="UP000052946"/>
    </source>
</evidence>
<evidence type="ECO:0000256" key="4">
    <source>
        <dbReference type="ARBA" id="ARBA00022898"/>
    </source>
</evidence>
<reference evidence="9" key="1">
    <citation type="submission" date="2015-07" db="EMBL/GenBank/DDBJ databases">
        <title>Draft Genome Sequence of Oceanobacillus picturae Heshi-B3 that Was Isolated from Fermented Rice Bran with Aging Salted Mackerel, Which Was Named Heshiko as Traditional Fermented Seafood in Japan.</title>
        <authorList>
            <person name="Akuzawa S."/>
            <person name="Nakagawa J."/>
            <person name="Kanekatsu T."/>
            <person name="Kanesaki Y."/>
            <person name="Suzuki T."/>
        </authorList>
    </citation>
    <scope>NUCLEOTIDE SEQUENCE [LARGE SCALE GENOMIC DNA]</scope>
    <source>
        <strain evidence="9">Heshi-B3</strain>
    </source>
</reference>
<keyword evidence="6" id="KW-0411">Iron-sulfur</keyword>
<reference evidence="8 9" key="2">
    <citation type="journal article" date="2016" name="Genome Announc.">
        <title>Draft Genome Sequence of Oceanobacillus picturae Heshi-B3, Isolated from Fermented Rice Bran in a Traditional Japanese Seafood Dish.</title>
        <authorList>
            <person name="Akuzawa S."/>
            <person name="Nagaoka J."/>
            <person name="Kanekatsu M."/>
            <person name="Kanesaki Y."/>
            <person name="Suzuki T."/>
        </authorList>
    </citation>
    <scope>NUCLEOTIDE SEQUENCE [LARGE SCALE GENOMIC DNA]</scope>
    <source>
        <strain evidence="8 9">Heshi-B3</strain>
    </source>
</reference>
<accession>A0A0U9HA74</accession>
<dbReference type="PANTHER" id="PTHR11601">
    <property type="entry name" value="CYSTEINE DESULFURYLASE FAMILY MEMBER"/>
    <property type="match status" value="1"/>
</dbReference>
<organism evidence="8 9">
    <name type="scientific">Oceanobacillus picturae</name>
    <dbReference type="NCBI Taxonomy" id="171693"/>
    <lineage>
        <taxon>Bacteria</taxon>
        <taxon>Bacillati</taxon>
        <taxon>Bacillota</taxon>
        <taxon>Bacilli</taxon>
        <taxon>Bacillales</taxon>
        <taxon>Bacillaceae</taxon>
        <taxon>Oceanobacillus</taxon>
    </lineage>
</organism>
<dbReference type="InterPro" id="IPR015424">
    <property type="entry name" value="PyrdxlP-dep_Trfase"/>
</dbReference>
<dbReference type="PANTHER" id="PTHR11601:SF50">
    <property type="entry name" value="CYSTEINE DESULFURASE ISCS 2-RELATED"/>
    <property type="match status" value="1"/>
</dbReference>
<dbReference type="Proteomes" id="UP000052946">
    <property type="component" value="Unassembled WGS sequence"/>
</dbReference>
<dbReference type="InterPro" id="IPR015421">
    <property type="entry name" value="PyrdxlP-dep_Trfase_major"/>
</dbReference>
<dbReference type="FunFam" id="3.40.640.10:FF:000084">
    <property type="entry name" value="IscS-like cysteine desulfurase"/>
    <property type="match status" value="1"/>
</dbReference>
<evidence type="ECO:0000256" key="3">
    <source>
        <dbReference type="ARBA" id="ARBA00022723"/>
    </source>
</evidence>
<keyword evidence="5" id="KW-0408">Iron</keyword>